<name>A0A9W9ZIE2_9CNID</name>
<evidence type="ECO:0000256" key="1">
    <source>
        <dbReference type="SAM" id="MobiDB-lite"/>
    </source>
</evidence>
<organism evidence="2 3">
    <name type="scientific">Desmophyllum pertusum</name>
    <dbReference type="NCBI Taxonomy" id="174260"/>
    <lineage>
        <taxon>Eukaryota</taxon>
        <taxon>Metazoa</taxon>
        <taxon>Cnidaria</taxon>
        <taxon>Anthozoa</taxon>
        <taxon>Hexacorallia</taxon>
        <taxon>Scleractinia</taxon>
        <taxon>Caryophylliina</taxon>
        <taxon>Caryophylliidae</taxon>
        <taxon>Desmophyllum</taxon>
    </lineage>
</organism>
<accession>A0A9W9ZIE2</accession>
<evidence type="ECO:0000313" key="3">
    <source>
        <dbReference type="Proteomes" id="UP001163046"/>
    </source>
</evidence>
<gene>
    <name evidence="2" type="ORF">OS493_036170</name>
</gene>
<feature type="region of interest" description="Disordered" evidence="1">
    <location>
        <begin position="157"/>
        <end position="180"/>
    </location>
</feature>
<dbReference type="AlphaFoldDB" id="A0A9W9ZIE2"/>
<evidence type="ECO:0000313" key="2">
    <source>
        <dbReference type="EMBL" id="KAJ7382267.1"/>
    </source>
</evidence>
<comment type="caution">
    <text evidence="2">The sequence shown here is derived from an EMBL/GenBank/DDBJ whole genome shotgun (WGS) entry which is preliminary data.</text>
</comment>
<feature type="compositionally biased region" description="Low complexity" evidence="1">
    <location>
        <begin position="158"/>
        <end position="169"/>
    </location>
</feature>
<dbReference type="EMBL" id="MU825931">
    <property type="protein sequence ID" value="KAJ7382267.1"/>
    <property type="molecule type" value="Genomic_DNA"/>
</dbReference>
<sequence length="180" mass="20202">MKQLQYPLVDWAVVASSFMKSVCSNAYGMLWAPNPLVALTAARRCCLCKTTKMQLDPVTLCKTTKMKVPVNSEKEVKVYCEFDVNGNRANLLKKFLFTLVEKVSIPTRLIFGLKIRWMPGIGRGGPPLPIKPLRLPYSQPLVKQLAERQFIQQLLRESNSGHSTASSTPSSPPTKRQQTH</sequence>
<protein>
    <submittedName>
        <fullName evidence="2">Uncharacterized protein</fullName>
    </submittedName>
</protein>
<proteinExistence type="predicted"/>
<reference evidence="2" key="1">
    <citation type="submission" date="2023-01" db="EMBL/GenBank/DDBJ databases">
        <title>Genome assembly of the deep-sea coral Lophelia pertusa.</title>
        <authorList>
            <person name="Herrera S."/>
            <person name="Cordes E."/>
        </authorList>
    </citation>
    <scope>NUCLEOTIDE SEQUENCE</scope>
    <source>
        <strain evidence="2">USNM1676648</strain>
        <tissue evidence="2">Polyp</tissue>
    </source>
</reference>
<dbReference type="Proteomes" id="UP001163046">
    <property type="component" value="Unassembled WGS sequence"/>
</dbReference>
<keyword evidence="3" id="KW-1185">Reference proteome</keyword>